<feature type="domain" description="Reverse transcriptase RNase H-like" evidence="7">
    <location>
        <begin position="73"/>
        <end position="125"/>
    </location>
</feature>
<dbReference type="GO" id="GO:0004519">
    <property type="term" value="F:endonuclease activity"/>
    <property type="evidence" value="ECO:0007669"/>
    <property type="project" value="UniProtKB-KW"/>
</dbReference>
<evidence type="ECO:0000256" key="3">
    <source>
        <dbReference type="ARBA" id="ARBA00022722"/>
    </source>
</evidence>
<dbReference type="InterPro" id="IPR041373">
    <property type="entry name" value="RT_RNaseH"/>
</dbReference>
<keyword evidence="1" id="KW-0808">Transferase</keyword>
<dbReference type="SUPFAM" id="SSF56672">
    <property type="entry name" value="DNA/RNA polymerases"/>
    <property type="match status" value="1"/>
</dbReference>
<evidence type="ECO:0000313" key="8">
    <source>
        <dbReference type="EMBL" id="KAA3468974.1"/>
    </source>
</evidence>
<dbReference type="GO" id="GO:0003964">
    <property type="term" value="F:RNA-directed DNA polymerase activity"/>
    <property type="evidence" value="ECO:0007669"/>
    <property type="project" value="UniProtKB-KW"/>
</dbReference>
<dbReference type="GO" id="GO:0016787">
    <property type="term" value="F:hydrolase activity"/>
    <property type="evidence" value="ECO:0007669"/>
    <property type="project" value="UniProtKB-KW"/>
</dbReference>
<dbReference type="OrthoDB" id="978246at2759"/>
<keyword evidence="3" id="KW-0540">Nuclease</keyword>
<evidence type="ECO:0000259" key="7">
    <source>
        <dbReference type="Pfam" id="PF17917"/>
    </source>
</evidence>
<evidence type="ECO:0000256" key="2">
    <source>
        <dbReference type="ARBA" id="ARBA00022695"/>
    </source>
</evidence>
<keyword evidence="4" id="KW-0255">Endonuclease</keyword>
<name>A0A5B6VIU8_9ROSI</name>
<sequence>MPFGLKNAGATYQRAMLKLNQTKCTFGARSGKLLGFVVSEKGFEIDPDKKHNPGVWDEEYQKTFDNINAISLDKPLILCLAVFGNSMGCVLGQHDESGRKERAIYYLSKKFTECETRYLSIEKLC</sequence>
<dbReference type="PANTHER" id="PTHR48475">
    <property type="entry name" value="RIBONUCLEASE H"/>
    <property type="match status" value="1"/>
</dbReference>
<evidence type="ECO:0000313" key="9">
    <source>
        <dbReference type="Proteomes" id="UP000325315"/>
    </source>
</evidence>
<proteinExistence type="predicted"/>
<reference evidence="9" key="1">
    <citation type="journal article" date="2019" name="Plant Biotechnol. J.">
        <title>Genome sequencing of the Australian wild diploid species Gossypium australe highlights disease resistance and delayed gland morphogenesis.</title>
        <authorList>
            <person name="Cai Y."/>
            <person name="Cai X."/>
            <person name="Wang Q."/>
            <person name="Wang P."/>
            <person name="Zhang Y."/>
            <person name="Cai C."/>
            <person name="Xu Y."/>
            <person name="Wang K."/>
            <person name="Zhou Z."/>
            <person name="Wang C."/>
            <person name="Geng S."/>
            <person name="Li B."/>
            <person name="Dong Q."/>
            <person name="Hou Y."/>
            <person name="Wang H."/>
            <person name="Ai P."/>
            <person name="Liu Z."/>
            <person name="Yi F."/>
            <person name="Sun M."/>
            <person name="An G."/>
            <person name="Cheng J."/>
            <person name="Zhang Y."/>
            <person name="Shi Q."/>
            <person name="Xie Y."/>
            <person name="Shi X."/>
            <person name="Chang Y."/>
            <person name="Huang F."/>
            <person name="Chen Y."/>
            <person name="Hong S."/>
            <person name="Mi L."/>
            <person name="Sun Q."/>
            <person name="Zhang L."/>
            <person name="Zhou B."/>
            <person name="Peng R."/>
            <person name="Zhang X."/>
            <person name="Liu F."/>
        </authorList>
    </citation>
    <scope>NUCLEOTIDE SEQUENCE [LARGE SCALE GENOMIC DNA]</scope>
    <source>
        <strain evidence="9">cv. PA1801</strain>
    </source>
</reference>
<dbReference type="AlphaFoldDB" id="A0A5B6VIU8"/>
<dbReference type="Proteomes" id="UP000325315">
    <property type="component" value="Unassembled WGS sequence"/>
</dbReference>
<accession>A0A5B6VIU8</accession>
<keyword evidence="6 8" id="KW-0695">RNA-directed DNA polymerase</keyword>
<keyword evidence="2" id="KW-0548">Nucleotidyltransferase</keyword>
<gene>
    <name evidence="8" type="ORF">EPI10_014811</name>
</gene>
<keyword evidence="9" id="KW-1185">Reference proteome</keyword>
<comment type="caution">
    <text evidence="8">The sequence shown here is derived from an EMBL/GenBank/DDBJ whole genome shotgun (WGS) entry which is preliminary data.</text>
</comment>
<protein>
    <submittedName>
        <fullName evidence="8">RNA-directed DNA polymerase (Reverse transcriptase), Ribonuclease H</fullName>
    </submittedName>
</protein>
<dbReference type="PANTHER" id="PTHR48475:SF1">
    <property type="entry name" value="RNASE H TYPE-1 DOMAIN-CONTAINING PROTEIN"/>
    <property type="match status" value="1"/>
</dbReference>
<evidence type="ECO:0000256" key="5">
    <source>
        <dbReference type="ARBA" id="ARBA00022801"/>
    </source>
</evidence>
<organism evidence="8 9">
    <name type="scientific">Gossypium australe</name>
    <dbReference type="NCBI Taxonomy" id="47621"/>
    <lineage>
        <taxon>Eukaryota</taxon>
        <taxon>Viridiplantae</taxon>
        <taxon>Streptophyta</taxon>
        <taxon>Embryophyta</taxon>
        <taxon>Tracheophyta</taxon>
        <taxon>Spermatophyta</taxon>
        <taxon>Magnoliopsida</taxon>
        <taxon>eudicotyledons</taxon>
        <taxon>Gunneridae</taxon>
        <taxon>Pentapetalae</taxon>
        <taxon>rosids</taxon>
        <taxon>malvids</taxon>
        <taxon>Malvales</taxon>
        <taxon>Malvaceae</taxon>
        <taxon>Malvoideae</taxon>
        <taxon>Gossypium</taxon>
    </lineage>
</organism>
<dbReference type="EMBL" id="SMMG02000006">
    <property type="protein sequence ID" value="KAA3468974.1"/>
    <property type="molecule type" value="Genomic_DNA"/>
</dbReference>
<dbReference type="InterPro" id="IPR043502">
    <property type="entry name" value="DNA/RNA_pol_sf"/>
</dbReference>
<keyword evidence="5" id="KW-0378">Hydrolase</keyword>
<evidence type="ECO:0000256" key="1">
    <source>
        <dbReference type="ARBA" id="ARBA00022679"/>
    </source>
</evidence>
<evidence type="ECO:0000256" key="6">
    <source>
        <dbReference type="ARBA" id="ARBA00022918"/>
    </source>
</evidence>
<evidence type="ECO:0000256" key="4">
    <source>
        <dbReference type="ARBA" id="ARBA00022759"/>
    </source>
</evidence>
<dbReference type="Pfam" id="PF17917">
    <property type="entry name" value="RT_RNaseH"/>
    <property type="match status" value="1"/>
</dbReference>